<comment type="caution">
    <text evidence="4">The sequence shown here is derived from an EMBL/GenBank/DDBJ whole genome shotgun (WGS) entry which is preliminary data.</text>
</comment>
<dbReference type="SUPFAM" id="SSF50965">
    <property type="entry name" value="Galactose oxidase, central domain"/>
    <property type="match status" value="1"/>
</dbReference>
<reference evidence="4 5" key="1">
    <citation type="journal article" date="2016" name="Nat. Commun.">
        <title>Extremotolerant tardigrade genome and improved radiotolerance of human cultured cells by tardigrade-unique protein.</title>
        <authorList>
            <person name="Hashimoto T."/>
            <person name="Horikawa D.D."/>
            <person name="Saito Y."/>
            <person name="Kuwahara H."/>
            <person name="Kozuka-Hata H."/>
            <person name="Shin-I T."/>
            <person name="Minakuchi Y."/>
            <person name="Ohishi K."/>
            <person name="Motoyama A."/>
            <person name="Aizu T."/>
            <person name="Enomoto A."/>
            <person name="Kondo K."/>
            <person name="Tanaka S."/>
            <person name="Hara Y."/>
            <person name="Koshikawa S."/>
            <person name="Sagara H."/>
            <person name="Miura T."/>
            <person name="Yokobori S."/>
            <person name="Miyagawa K."/>
            <person name="Suzuki Y."/>
            <person name="Kubo T."/>
            <person name="Oyama M."/>
            <person name="Kohara Y."/>
            <person name="Fujiyama A."/>
            <person name="Arakawa K."/>
            <person name="Katayama T."/>
            <person name="Toyoda A."/>
            <person name="Kunieda T."/>
        </authorList>
    </citation>
    <scope>NUCLEOTIDE SEQUENCE [LARGE SCALE GENOMIC DNA]</scope>
    <source>
        <strain evidence="4 5">YOKOZUNA-1</strain>
    </source>
</reference>
<dbReference type="CDD" id="cd18502">
    <property type="entry name" value="BACK_NS1BP_IVNS1ABP"/>
    <property type="match status" value="1"/>
</dbReference>
<dbReference type="PRINTS" id="PR00501">
    <property type="entry name" value="KELCHREPEAT"/>
</dbReference>
<keyword evidence="5" id="KW-1185">Reference proteome</keyword>
<dbReference type="InterPro" id="IPR006652">
    <property type="entry name" value="Kelch_1"/>
</dbReference>
<dbReference type="OrthoDB" id="45365at2759"/>
<keyword evidence="2" id="KW-0677">Repeat</keyword>
<evidence type="ECO:0000259" key="3">
    <source>
        <dbReference type="PROSITE" id="PS50097"/>
    </source>
</evidence>
<dbReference type="InterPro" id="IPR015915">
    <property type="entry name" value="Kelch-typ_b-propeller"/>
</dbReference>
<evidence type="ECO:0000256" key="1">
    <source>
        <dbReference type="ARBA" id="ARBA00022441"/>
    </source>
</evidence>
<evidence type="ECO:0000313" key="5">
    <source>
        <dbReference type="Proteomes" id="UP000186922"/>
    </source>
</evidence>
<dbReference type="Pfam" id="PF01344">
    <property type="entry name" value="Kelch_1"/>
    <property type="match status" value="5"/>
</dbReference>
<feature type="domain" description="BTB" evidence="3">
    <location>
        <begin position="44"/>
        <end position="109"/>
    </location>
</feature>
<dbReference type="InterPro" id="IPR000210">
    <property type="entry name" value="BTB/POZ_dom"/>
</dbReference>
<sequence>MEHMDSESDLHPEESTPQFTFVDDEAQIAFGQQLSILRRNREFCDVTLQVGQQEIAGHKCVLAVASPRLFNIFSKDVQPSYEIDNLGIEYESVEALVEYAYTSRLTARAENVKTLFRAAAKFQMDRLVEACGSFLIAHVTVQNCIGVRSIINREYTAKLADRIDSYIQEHFAEVLLTPDFIALPRIQLEVIQKSDQEALQTNEEQLCQMAVDFLKKCIVDGEWTLDVMTEKVHLLFLKDEDNMLHDCVELDEAQDKKLNQETCVQDYKVLSKNKSALQHKPGKPYSRHNSLSRNPIRARQLLFSGNVNGQVSQNDWEYDIKWRIICVMQTAERTHVALAVADRKLIVLSVVQRVAATNGAAGDSHHSLSLDEADISNMIHMRKKSPLAPMMDLRAGFGAACFDNKIVVAGGYNRGECLRAVEIFESLANKWTPAEPMLTPRARFDIAVLNDFVFAVCGSDGTKDLQTAECYSLEKGSWETIAPLTSPRSSAGVCSLEERVICIGGWSGQTVMKNVDAYDPSTDQWLAYNGLQTSRSQAGVDVLDGRIYVVGGTDQWDRLNTVEAYDPRTDAWTFVAPLQTARRGAAVARYNGKLYVIGGSDGSQSLTSVEVYEPRVNRWVPGPSLGVNRANLEAVQLKDYLFVLGGFSGKVFLSSMEVLQDNEWTEFLDCDTLRKM</sequence>
<dbReference type="Gene3D" id="2.120.10.80">
    <property type="entry name" value="Kelch-type beta propeller"/>
    <property type="match status" value="2"/>
</dbReference>
<dbReference type="Gene3D" id="1.25.40.420">
    <property type="match status" value="1"/>
</dbReference>
<dbReference type="InterPro" id="IPR011705">
    <property type="entry name" value="BACK"/>
</dbReference>
<dbReference type="InterPro" id="IPR017096">
    <property type="entry name" value="BTB-kelch_protein"/>
</dbReference>
<organism evidence="4 5">
    <name type="scientific">Ramazzottius varieornatus</name>
    <name type="common">Water bear</name>
    <name type="synonym">Tardigrade</name>
    <dbReference type="NCBI Taxonomy" id="947166"/>
    <lineage>
        <taxon>Eukaryota</taxon>
        <taxon>Metazoa</taxon>
        <taxon>Ecdysozoa</taxon>
        <taxon>Tardigrada</taxon>
        <taxon>Eutardigrada</taxon>
        <taxon>Parachela</taxon>
        <taxon>Hypsibioidea</taxon>
        <taxon>Ramazzottiidae</taxon>
        <taxon>Ramazzottius</taxon>
    </lineage>
</organism>
<keyword evidence="1" id="KW-0880">Kelch repeat</keyword>
<dbReference type="InterPro" id="IPR011333">
    <property type="entry name" value="SKP1/BTB/POZ_sf"/>
</dbReference>
<evidence type="ECO:0000256" key="2">
    <source>
        <dbReference type="ARBA" id="ARBA00022737"/>
    </source>
</evidence>
<dbReference type="Gene3D" id="3.30.710.10">
    <property type="entry name" value="Potassium Channel Kv1.1, Chain A"/>
    <property type="match status" value="1"/>
</dbReference>
<evidence type="ECO:0000313" key="4">
    <source>
        <dbReference type="EMBL" id="GAU97505.1"/>
    </source>
</evidence>
<proteinExistence type="predicted"/>
<name>A0A1D1V9P2_RAMVA</name>
<dbReference type="SUPFAM" id="SSF54695">
    <property type="entry name" value="POZ domain"/>
    <property type="match status" value="1"/>
</dbReference>
<protein>
    <recommendedName>
        <fullName evidence="3">BTB domain-containing protein</fullName>
    </recommendedName>
</protein>
<dbReference type="InterPro" id="IPR011043">
    <property type="entry name" value="Gal_Oxase/kelch_b-propeller"/>
</dbReference>
<dbReference type="PROSITE" id="PS50097">
    <property type="entry name" value="BTB"/>
    <property type="match status" value="1"/>
</dbReference>
<dbReference type="PANTHER" id="PTHR45632:SF26">
    <property type="entry name" value="BTB DOMAIN-CONTAINING PROTEIN"/>
    <property type="match status" value="1"/>
</dbReference>
<dbReference type="Pfam" id="PF07707">
    <property type="entry name" value="BACK"/>
    <property type="match status" value="1"/>
</dbReference>
<accession>A0A1D1V9P2</accession>
<dbReference type="PIRSF" id="PIRSF037037">
    <property type="entry name" value="Kelch-like_protein_gigaxonin"/>
    <property type="match status" value="1"/>
</dbReference>
<gene>
    <name evidence="4" type="primary">RvY_08787-1</name>
    <name evidence="4" type="synonym">RvY_08787.1</name>
    <name evidence="4" type="ORF">RvY_08787</name>
</gene>
<dbReference type="SMART" id="SM00225">
    <property type="entry name" value="BTB"/>
    <property type="match status" value="1"/>
</dbReference>
<dbReference type="SMART" id="SM00612">
    <property type="entry name" value="Kelch"/>
    <property type="match status" value="5"/>
</dbReference>
<dbReference type="Pfam" id="PF00651">
    <property type="entry name" value="BTB"/>
    <property type="match status" value="1"/>
</dbReference>
<dbReference type="AlphaFoldDB" id="A0A1D1V9P2"/>
<dbReference type="PANTHER" id="PTHR45632">
    <property type="entry name" value="LD33804P"/>
    <property type="match status" value="1"/>
</dbReference>
<dbReference type="Proteomes" id="UP000186922">
    <property type="component" value="Unassembled WGS sequence"/>
</dbReference>
<dbReference type="EMBL" id="BDGG01000004">
    <property type="protein sequence ID" value="GAU97505.1"/>
    <property type="molecule type" value="Genomic_DNA"/>
</dbReference>
<dbReference type="CDD" id="cd18306">
    <property type="entry name" value="BTB_POZ_NS1BP"/>
    <property type="match status" value="1"/>
</dbReference>
<dbReference type="STRING" id="947166.A0A1D1V9P2"/>